<dbReference type="Pfam" id="PF10996">
    <property type="entry name" value="Beta-Casp"/>
    <property type="match status" value="1"/>
</dbReference>
<dbReference type="CDD" id="cd16295">
    <property type="entry name" value="TTHA0252-CPSF-like_MBL-fold"/>
    <property type="match status" value="1"/>
</dbReference>
<dbReference type="InterPro" id="IPR011108">
    <property type="entry name" value="RMMBL"/>
</dbReference>
<dbReference type="PANTHER" id="PTHR11203:SF37">
    <property type="entry name" value="INTEGRATOR COMPLEX SUBUNIT 11"/>
    <property type="match status" value="1"/>
</dbReference>
<dbReference type="InterPro" id="IPR050698">
    <property type="entry name" value="MBL"/>
</dbReference>
<dbReference type="SUPFAM" id="SSF56281">
    <property type="entry name" value="Metallo-hydrolase/oxidoreductase"/>
    <property type="match status" value="1"/>
</dbReference>
<dbReference type="InterPro" id="IPR001279">
    <property type="entry name" value="Metallo-B-lactamas"/>
</dbReference>
<keyword evidence="1" id="KW-0378">Hydrolase</keyword>
<feature type="domain" description="Metallo-beta-lactamase" evidence="2">
    <location>
        <begin position="14"/>
        <end position="224"/>
    </location>
</feature>
<dbReference type="Pfam" id="PF07521">
    <property type="entry name" value="RMMBL"/>
    <property type="match status" value="1"/>
</dbReference>
<dbReference type="Proteomes" id="UP000886101">
    <property type="component" value="Unassembled WGS sequence"/>
</dbReference>
<dbReference type="GO" id="GO:0004521">
    <property type="term" value="F:RNA endonuclease activity"/>
    <property type="evidence" value="ECO:0007669"/>
    <property type="project" value="TreeGrafter"/>
</dbReference>
<accession>A0A7V5P158</accession>
<organism evidence="4">
    <name type="scientific">Thermodesulfatator atlanticus</name>
    <dbReference type="NCBI Taxonomy" id="501497"/>
    <lineage>
        <taxon>Bacteria</taxon>
        <taxon>Pseudomonadati</taxon>
        <taxon>Thermodesulfobacteriota</taxon>
        <taxon>Thermodesulfobacteria</taxon>
        <taxon>Thermodesulfobacteriales</taxon>
        <taxon>Thermodesulfatatoraceae</taxon>
        <taxon>Thermodesulfatator</taxon>
    </lineage>
</organism>
<dbReference type="EMBL" id="DROK01000270">
    <property type="protein sequence ID" value="HHI97993.1"/>
    <property type="molecule type" value="Genomic_DNA"/>
</dbReference>
<evidence type="ECO:0000259" key="2">
    <source>
        <dbReference type="SMART" id="SM00849"/>
    </source>
</evidence>
<dbReference type="Pfam" id="PF00753">
    <property type="entry name" value="Lactamase_B"/>
    <property type="match status" value="1"/>
</dbReference>
<dbReference type="Gene3D" id="3.40.50.10890">
    <property type="match status" value="1"/>
</dbReference>
<dbReference type="InterPro" id="IPR036866">
    <property type="entry name" value="RibonucZ/Hydroxyglut_hydro"/>
</dbReference>
<dbReference type="GO" id="GO:0016787">
    <property type="term" value="F:hydrolase activity"/>
    <property type="evidence" value="ECO:0007669"/>
    <property type="project" value="UniProtKB-KW"/>
</dbReference>
<dbReference type="PANTHER" id="PTHR11203">
    <property type="entry name" value="CLEAVAGE AND POLYADENYLATION SPECIFICITY FACTOR FAMILY MEMBER"/>
    <property type="match status" value="1"/>
</dbReference>
<dbReference type="Gene3D" id="3.60.15.10">
    <property type="entry name" value="Ribonuclease Z/Hydroxyacylglutathione hydrolase-like"/>
    <property type="match status" value="1"/>
</dbReference>
<sequence>MGRLTFWGACGTVTGSLYLLESGGKRILIDCGVYQGLEAQKLNQTFPFDPADIHYVILTHAHLDHSGRLLELVRDGFRGEILATQATLELLEIILEDRLHLEPHLGPRELAQRVLNLCWPFEYDQIFDMPGQIHFRLRDAGHILGSAHLELWCEGKKFVFSGDIGRQGTPIIKDPDPPQEADYLIMESTYGGRRHPPFSLAKKQLKLIIEQARRDKARVFFPSFAIGRTQELIYFLNELIEAQELAPLPVVVDSPMALKVTRVYARHTELYDEEALEKLARGDQIFSFPLLFSAASIEASRRIEELTPPYVVIAGSGMVTGGRIVDHLKRHLNEPRTYVVFVGYQAAGTPGREILKRRPKVKLDHQLVENRARIFKIEAFSAHADHHELLAWLGRFQKVPHQIFLTHGEDPARKALKEAIKEHFPTRVQTPRLGESLSF</sequence>
<protein>
    <submittedName>
        <fullName evidence="4">MBL fold metallo-hydrolase</fullName>
    </submittedName>
</protein>
<dbReference type="AlphaFoldDB" id="A0A7V5P158"/>
<dbReference type="SMART" id="SM01027">
    <property type="entry name" value="Beta-Casp"/>
    <property type="match status" value="1"/>
</dbReference>
<name>A0A7V5P158_9BACT</name>
<reference evidence="4" key="1">
    <citation type="journal article" date="2020" name="mSystems">
        <title>Genome- and Community-Level Interaction Insights into Carbon Utilization and Element Cycling Functions of Hydrothermarchaeota in Hydrothermal Sediment.</title>
        <authorList>
            <person name="Zhou Z."/>
            <person name="Liu Y."/>
            <person name="Xu W."/>
            <person name="Pan J."/>
            <person name="Luo Z.H."/>
            <person name="Li M."/>
        </authorList>
    </citation>
    <scope>NUCLEOTIDE SEQUENCE [LARGE SCALE GENOMIC DNA]</scope>
    <source>
        <strain evidence="4">HyVt-533</strain>
    </source>
</reference>
<dbReference type="InterPro" id="IPR022712">
    <property type="entry name" value="Beta_Casp"/>
</dbReference>
<gene>
    <name evidence="4" type="ORF">ENJ96_09110</name>
</gene>
<proteinExistence type="predicted"/>
<evidence type="ECO:0000259" key="3">
    <source>
        <dbReference type="SMART" id="SM01027"/>
    </source>
</evidence>
<comment type="caution">
    <text evidence="4">The sequence shown here is derived from an EMBL/GenBank/DDBJ whole genome shotgun (WGS) entry which is preliminary data.</text>
</comment>
<evidence type="ECO:0000256" key="1">
    <source>
        <dbReference type="ARBA" id="ARBA00022801"/>
    </source>
</evidence>
<evidence type="ECO:0000313" key="4">
    <source>
        <dbReference type="EMBL" id="HHI97993.1"/>
    </source>
</evidence>
<dbReference type="SMART" id="SM00849">
    <property type="entry name" value="Lactamase_B"/>
    <property type="match status" value="1"/>
</dbReference>
<feature type="domain" description="Beta-Casp" evidence="3">
    <location>
        <begin position="229"/>
        <end position="354"/>
    </location>
</feature>